<dbReference type="SUPFAM" id="SSF52833">
    <property type="entry name" value="Thioredoxin-like"/>
    <property type="match status" value="1"/>
</dbReference>
<dbReference type="Proteomes" id="UP000886740">
    <property type="component" value="Unassembled WGS sequence"/>
</dbReference>
<dbReference type="CDD" id="cd02966">
    <property type="entry name" value="TlpA_like_family"/>
    <property type="match status" value="1"/>
</dbReference>
<comment type="caution">
    <text evidence="3">The sequence shown here is derived from an EMBL/GenBank/DDBJ whole genome shotgun (WGS) entry which is preliminary data.</text>
</comment>
<protein>
    <submittedName>
        <fullName evidence="3">TlpA family protein disulfide reductase</fullName>
    </submittedName>
</protein>
<proteinExistence type="predicted"/>
<dbReference type="Gene3D" id="3.40.30.10">
    <property type="entry name" value="Glutaredoxin"/>
    <property type="match status" value="1"/>
</dbReference>
<name>A0A9D2BGM4_9BACT</name>
<evidence type="ECO:0000256" key="1">
    <source>
        <dbReference type="SAM" id="SignalP"/>
    </source>
</evidence>
<reference evidence="3" key="1">
    <citation type="journal article" date="2021" name="PeerJ">
        <title>Extensive microbial diversity within the chicken gut microbiome revealed by metagenomics and culture.</title>
        <authorList>
            <person name="Gilroy R."/>
            <person name="Ravi A."/>
            <person name="Getino M."/>
            <person name="Pursley I."/>
            <person name="Horton D.L."/>
            <person name="Alikhan N.F."/>
            <person name="Baker D."/>
            <person name="Gharbi K."/>
            <person name="Hall N."/>
            <person name="Watson M."/>
            <person name="Adriaenssens E.M."/>
            <person name="Foster-Nyarko E."/>
            <person name="Jarju S."/>
            <person name="Secka A."/>
            <person name="Antonio M."/>
            <person name="Oren A."/>
            <person name="Chaudhuri R.R."/>
            <person name="La Ragione R."/>
            <person name="Hildebrand F."/>
            <person name="Pallen M.J."/>
        </authorList>
    </citation>
    <scope>NUCLEOTIDE SEQUENCE</scope>
    <source>
        <strain evidence="3">ChiGjej6B6-14162</strain>
    </source>
</reference>
<dbReference type="PANTHER" id="PTHR42852:SF17">
    <property type="entry name" value="THIOREDOXIN-LIKE PROTEIN HI_1115"/>
    <property type="match status" value="1"/>
</dbReference>
<dbReference type="AlphaFoldDB" id="A0A9D2BGM4"/>
<dbReference type="InterPro" id="IPR013740">
    <property type="entry name" value="Redoxin"/>
</dbReference>
<feature type="domain" description="Thioredoxin" evidence="2">
    <location>
        <begin position="27"/>
        <end position="169"/>
    </location>
</feature>
<dbReference type="PANTHER" id="PTHR42852">
    <property type="entry name" value="THIOL:DISULFIDE INTERCHANGE PROTEIN DSBE"/>
    <property type="match status" value="1"/>
</dbReference>
<feature type="signal peptide" evidence="1">
    <location>
        <begin position="1"/>
        <end position="19"/>
    </location>
</feature>
<keyword evidence="1" id="KW-0732">Signal</keyword>
<dbReference type="EMBL" id="DXEL01000086">
    <property type="protein sequence ID" value="HIX75910.1"/>
    <property type="molecule type" value="Genomic_DNA"/>
</dbReference>
<feature type="chain" id="PRO_5038541044" evidence="1">
    <location>
        <begin position="20"/>
        <end position="170"/>
    </location>
</feature>
<evidence type="ECO:0000259" key="2">
    <source>
        <dbReference type="PROSITE" id="PS51352"/>
    </source>
</evidence>
<evidence type="ECO:0000313" key="4">
    <source>
        <dbReference type="Proteomes" id="UP000886740"/>
    </source>
</evidence>
<dbReference type="InterPro" id="IPR013766">
    <property type="entry name" value="Thioredoxin_domain"/>
</dbReference>
<reference evidence="3" key="2">
    <citation type="submission" date="2021-04" db="EMBL/GenBank/DDBJ databases">
        <authorList>
            <person name="Gilroy R."/>
        </authorList>
    </citation>
    <scope>NUCLEOTIDE SEQUENCE</scope>
    <source>
        <strain evidence="3">ChiGjej6B6-14162</strain>
    </source>
</reference>
<dbReference type="InterPro" id="IPR036249">
    <property type="entry name" value="Thioredoxin-like_sf"/>
</dbReference>
<gene>
    <name evidence="3" type="ORF">H9977_12900</name>
</gene>
<accession>A0A9D2BGM4</accession>
<organism evidence="3 4">
    <name type="scientific">Candidatus Parabacteroides intestinipullorum</name>
    <dbReference type="NCBI Taxonomy" id="2838723"/>
    <lineage>
        <taxon>Bacteria</taxon>
        <taxon>Pseudomonadati</taxon>
        <taxon>Bacteroidota</taxon>
        <taxon>Bacteroidia</taxon>
        <taxon>Bacteroidales</taxon>
        <taxon>Tannerellaceae</taxon>
        <taxon>Parabacteroides</taxon>
    </lineage>
</organism>
<sequence>MRKFLVLGLLLLTVVAGYAQEDQADRVKVGDTMPAFTIVRDDGSKIASSDFKGKVILVNFFATWCPPCQKELAEAQKSLWPKYKDRQDFVFLVIGREHSDADLVKYNKKKKFDFPLYPDKDRAVFAAFADNLIPRSYLIDKDGRVIMATKGYTEEEFEALMGRIDEALNK</sequence>
<dbReference type="InterPro" id="IPR050553">
    <property type="entry name" value="Thioredoxin_ResA/DsbE_sf"/>
</dbReference>
<dbReference type="Pfam" id="PF08534">
    <property type="entry name" value="Redoxin"/>
    <property type="match status" value="1"/>
</dbReference>
<dbReference type="GO" id="GO:0016491">
    <property type="term" value="F:oxidoreductase activity"/>
    <property type="evidence" value="ECO:0007669"/>
    <property type="project" value="InterPro"/>
</dbReference>
<dbReference type="PROSITE" id="PS51352">
    <property type="entry name" value="THIOREDOXIN_2"/>
    <property type="match status" value="1"/>
</dbReference>
<evidence type="ECO:0000313" key="3">
    <source>
        <dbReference type="EMBL" id="HIX75910.1"/>
    </source>
</evidence>